<sequence>MSSSSFPKILPKTSLHSHSPSSSSSSICKSNFIWRFPPKKFDSLPSCISKRSFTSNIQPLNINDELMKRQELAILIYDLGRLLAFSPVSFICIDFLCYTHFNNVSKKPTSR</sequence>
<dbReference type="Proteomes" id="UP000663873">
    <property type="component" value="Unassembled WGS sequence"/>
</dbReference>
<feature type="region of interest" description="Disordered" evidence="1">
    <location>
        <begin position="1"/>
        <end position="27"/>
    </location>
</feature>
<dbReference type="AlphaFoldDB" id="A0A821LWB2"/>
<accession>A0A821LWB2</accession>
<feature type="compositionally biased region" description="Low complexity" evidence="1">
    <location>
        <begin position="14"/>
        <end position="26"/>
    </location>
</feature>
<protein>
    <submittedName>
        <fullName evidence="2">Uncharacterized protein</fullName>
    </submittedName>
</protein>
<evidence type="ECO:0000313" key="2">
    <source>
        <dbReference type="EMBL" id="CAF4757543.1"/>
    </source>
</evidence>
<evidence type="ECO:0000313" key="3">
    <source>
        <dbReference type="Proteomes" id="UP000663873"/>
    </source>
</evidence>
<evidence type="ECO:0000256" key="1">
    <source>
        <dbReference type="SAM" id="MobiDB-lite"/>
    </source>
</evidence>
<dbReference type="EMBL" id="CAJOBP010041392">
    <property type="protein sequence ID" value="CAF4757543.1"/>
    <property type="molecule type" value="Genomic_DNA"/>
</dbReference>
<organism evidence="2 3">
    <name type="scientific">Rotaria socialis</name>
    <dbReference type="NCBI Taxonomy" id="392032"/>
    <lineage>
        <taxon>Eukaryota</taxon>
        <taxon>Metazoa</taxon>
        <taxon>Spiralia</taxon>
        <taxon>Gnathifera</taxon>
        <taxon>Rotifera</taxon>
        <taxon>Eurotatoria</taxon>
        <taxon>Bdelloidea</taxon>
        <taxon>Philodinida</taxon>
        <taxon>Philodinidae</taxon>
        <taxon>Rotaria</taxon>
    </lineage>
</organism>
<keyword evidence="3" id="KW-1185">Reference proteome</keyword>
<gene>
    <name evidence="2" type="ORF">UJA718_LOCUS39272</name>
</gene>
<reference evidence="2" key="1">
    <citation type="submission" date="2021-02" db="EMBL/GenBank/DDBJ databases">
        <authorList>
            <person name="Nowell W R."/>
        </authorList>
    </citation>
    <scope>NUCLEOTIDE SEQUENCE</scope>
</reference>
<proteinExistence type="predicted"/>
<comment type="caution">
    <text evidence="2">The sequence shown here is derived from an EMBL/GenBank/DDBJ whole genome shotgun (WGS) entry which is preliminary data.</text>
</comment>
<name>A0A821LWB2_9BILA</name>